<evidence type="ECO:0000313" key="3">
    <source>
        <dbReference type="Proteomes" id="UP000237073"/>
    </source>
</evidence>
<dbReference type="EMBL" id="PQGE01000016">
    <property type="protein sequence ID" value="POP42972.1"/>
    <property type="molecule type" value="Genomic_DNA"/>
</dbReference>
<keyword evidence="3" id="KW-1185">Reference proteome</keyword>
<dbReference type="NCBIfam" id="NF041448">
    <property type="entry name" value="stress_YjaA"/>
    <property type="match status" value="1"/>
</dbReference>
<comment type="caution">
    <text evidence="2">The sequence shown here is derived from an EMBL/GenBank/DDBJ whole genome shotgun (WGS) entry which is preliminary data.</text>
</comment>
<reference evidence="3 4" key="1">
    <citation type="submission" date="2018-01" db="EMBL/GenBank/DDBJ databases">
        <title>Superficieibacter electus gen. nov., sp. nov., an extended-spectrum beta-lactamase possessing member of the Enterobacteriaceae family, isolated from intensive care unit surfaces.</title>
        <authorList>
            <person name="Potter R.F."/>
            <person name="D'Souza A.W."/>
        </authorList>
    </citation>
    <scope>NUCLEOTIDE SEQUENCE [LARGE SCALE GENOMIC DNA]</scope>
    <source>
        <strain evidence="2 4">BP-1</strain>
        <strain evidence="1 3">BP-2</strain>
    </source>
</reference>
<gene>
    <name evidence="2" type="ORF">CHU32_17230</name>
    <name evidence="1" type="ORF">CHU33_17130</name>
</gene>
<dbReference type="Proteomes" id="UP000247005">
    <property type="component" value="Unassembled WGS sequence"/>
</dbReference>
<dbReference type="OrthoDB" id="8612466at2"/>
<dbReference type="EMBL" id="PQGD01000014">
    <property type="protein sequence ID" value="POP46467.1"/>
    <property type="molecule type" value="Genomic_DNA"/>
</dbReference>
<evidence type="ECO:0000313" key="1">
    <source>
        <dbReference type="EMBL" id="POP42972.1"/>
    </source>
</evidence>
<evidence type="ECO:0000313" key="2">
    <source>
        <dbReference type="EMBL" id="POP46467.1"/>
    </source>
</evidence>
<sequence>MPILYIQIRKNHIILRDVEHKKEVSGQARFSNTRLLIAEFFQAEKVLFDLIQQIYPPTWLNRLLRTRRFDIVVSALEMNEGGLSQVEERILQEVVAGATAMKYRQLKIHAQTHPLSDSAVLAMLE</sequence>
<organism evidence="2 4">
    <name type="scientific">Superficieibacter electus</name>
    <dbReference type="NCBI Taxonomy" id="2022662"/>
    <lineage>
        <taxon>Bacteria</taxon>
        <taxon>Pseudomonadati</taxon>
        <taxon>Pseudomonadota</taxon>
        <taxon>Gammaproteobacteria</taxon>
        <taxon>Enterobacterales</taxon>
        <taxon>Enterobacteriaceae</taxon>
        <taxon>Superficieibacter</taxon>
    </lineage>
</organism>
<dbReference type="Proteomes" id="UP000237073">
    <property type="component" value="Unassembled WGS sequence"/>
</dbReference>
<dbReference type="RefSeq" id="WP_103677290.1">
    <property type="nucleotide sequence ID" value="NZ_PQGD01000014.1"/>
</dbReference>
<evidence type="ECO:0000313" key="4">
    <source>
        <dbReference type="Proteomes" id="UP000247005"/>
    </source>
</evidence>
<accession>A0A2P5GLT6</accession>
<name>A0A2P5GLT6_9ENTR</name>
<dbReference type="InterPro" id="IPR048149">
    <property type="entry name" value="YjaA"/>
</dbReference>
<proteinExistence type="predicted"/>
<evidence type="ECO:0008006" key="5">
    <source>
        <dbReference type="Google" id="ProtNLM"/>
    </source>
</evidence>
<dbReference type="AlphaFoldDB" id="A0A2P5GLT6"/>
<protein>
    <recommendedName>
        <fullName evidence="5">Stress-induced protein</fullName>
    </recommendedName>
</protein>